<keyword evidence="1" id="KW-0175">Coiled coil</keyword>
<evidence type="ECO:0000313" key="3">
    <source>
        <dbReference type="EMBL" id="MBU3849481.1"/>
    </source>
</evidence>
<dbReference type="PROSITE" id="PS51257">
    <property type="entry name" value="PROKAR_LIPOPROTEIN"/>
    <property type="match status" value="1"/>
</dbReference>
<feature type="signal peptide" evidence="2">
    <location>
        <begin position="1"/>
        <end position="19"/>
    </location>
</feature>
<accession>A0A9E2NY83</accession>
<evidence type="ECO:0000256" key="2">
    <source>
        <dbReference type="SAM" id="SignalP"/>
    </source>
</evidence>
<dbReference type="Proteomes" id="UP000823914">
    <property type="component" value="Unassembled WGS sequence"/>
</dbReference>
<evidence type="ECO:0008006" key="5">
    <source>
        <dbReference type="Google" id="ProtNLM"/>
    </source>
</evidence>
<dbReference type="AlphaFoldDB" id="A0A9E2NY83"/>
<reference evidence="3" key="1">
    <citation type="journal article" date="2021" name="PeerJ">
        <title>Extensive microbial diversity within the chicken gut microbiome revealed by metagenomics and culture.</title>
        <authorList>
            <person name="Gilroy R."/>
            <person name="Ravi A."/>
            <person name="Getino M."/>
            <person name="Pursley I."/>
            <person name="Horton D.L."/>
            <person name="Alikhan N.F."/>
            <person name="Baker D."/>
            <person name="Gharbi K."/>
            <person name="Hall N."/>
            <person name="Watson M."/>
            <person name="Adriaenssens E.M."/>
            <person name="Foster-Nyarko E."/>
            <person name="Jarju S."/>
            <person name="Secka A."/>
            <person name="Antonio M."/>
            <person name="Oren A."/>
            <person name="Chaudhuri R.R."/>
            <person name="La Ragione R."/>
            <person name="Hildebrand F."/>
            <person name="Pallen M.J."/>
        </authorList>
    </citation>
    <scope>NUCLEOTIDE SEQUENCE</scope>
    <source>
        <strain evidence="3">Gambia15-2214</strain>
    </source>
</reference>
<comment type="caution">
    <text evidence="3">The sequence shown here is derived from an EMBL/GenBank/DDBJ whole genome shotgun (WGS) entry which is preliminary data.</text>
</comment>
<organism evidence="3 4">
    <name type="scientific">Candidatus Treponema excrementipullorum</name>
    <dbReference type="NCBI Taxonomy" id="2838768"/>
    <lineage>
        <taxon>Bacteria</taxon>
        <taxon>Pseudomonadati</taxon>
        <taxon>Spirochaetota</taxon>
        <taxon>Spirochaetia</taxon>
        <taxon>Spirochaetales</taxon>
        <taxon>Treponemataceae</taxon>
        <taxon>Treponema</taxon>
    </lineage>
</organism>
<keyword evidence="2" id="KW-0732">Signal</keyword>
<feature type="chain" id="PRO_5038374107" description="Lipoprotein" evidence="2">
    <location>
        <begin position="20"/>
        <end position="319"/>
    </location>
</feature>
<evidence type="ECO:0000256" key="1">
    <source>
        <dbReference type="SAM" id="Coils"/>
    </source>
</evidence>
<gene>
    <name evidence="3" type="ORF">IAA16_02825</name>
</gene>
<proteinExistence type="predicted"/>
<feature type="coiled-coil region" evidence="1">
    <location>
        <begin position="154"/>
        <end position="195"/>
    </location>
</feature>
<reference evidence="3" key="2">
    <citation type="submission" date="2021-04" db="EMBL/GenBank/DDBJ databases">
        <authorList>
            <person name="Gilroy R."/>
        </authorList>
    </citation>
    <scope>NUCLEOTIDE SEQUENCE</scope>
    <source>
        <strain evidence="3">Gambia15-2214</strain>
    </source>
</reference>
<name>A0A9E2NY83_9SPIR</name>
<dbReference type="EMBL" id="JAHLFV010000064">
    <property type="protein sequence ID" value="MBU3849481.1"/>
    <property type="molecule type" value="Genomic_DNA"/>
</dbReference>
<sequence>MKNLHICFFSAFFAFILFSCVSTYNPDALAYKDISAAEMFSDFDNLFSQPGSAYRVTDVWISQVIEKSEDGLKKTMLLLNDRKSDNNYYCDATDFLERTKETETDLTERLNNIPKYDKYNGHYTVELYSILTGNLLSDFETEIMVRSIEQIPTMEQFETAKAEEERLRAEEEAEAARLETEKKAEEARLEAERNAALDAQGKKIAEGYIYHGIDEVENNRKFFSHGALESGHAYLVSGFIVKYGGSMACIEYGDGLFFSSRSSSVYVEYADQNVKQAVIENGIIDFFGQKFEKKLTVVIAGGTGYSKTPVVLGLIEETE</sequence>
<evidence type="ECO:0000313" key="4">
    <source>
        <dbReference type="Proteomes" id="UP000823914"/>
    </source>
</evidence>
<protein>
    <recommendedName>
        <fullName evidence="5">Lipoprotein</fullName>
    </recommendedName>
</protein>